<gene>
    <name evidence="1" type="ORF">J3E07_001484</name>
</gene>
<accession>A0A8J7UTU5</accession>
<name>A0A8J7UTU5_METVO</name>
<sequence length="101" mass="11953">MKILAVGKDIKPMDFETNPEKMQKTLNDEFIHFWEGYKSDFVREFYFRMDNKGAVLILEADSVEEAELEINKLPLVKEGYIEFELIPLGYFKPFENLIPKE</sequence>
<evidence type="ECO:0000313" key="2">
    <source>
        <dbReference type="Proteomes" id="UP000740329"/>
    </source>
</evidence>
<comment type="caution">
    <text evidence="1">The sequence shown here is derived from an EMBL/GenBank/DDBJ whole genome shotgun (WGS) entry which is preliminary data.</text>
</comment>
<dbReference type="EMBL" id="JAGGMV010000005">
    <property type="protein sequence ID" value="MBP2202043.1"/>
    <property type="molecule type" value="Genomic_DNA"/>
</dbReference>
<proteinExistence type="predicted"/>
<dbReference type="OrthoDB" id="372955at2157"/>
<evidence type="ECO:0008006" key="3">
    <source>
        <dbReference type="Google" id="ProtNLM"/>
    </source>
</evidence>
<protein>
    <recommendedName>
        <fullName evidence="3">Superoxide dismutase</fullName>
    </recommendedName>
</protein>
<reference evidence="1" key="1">
    <citation type="submission" date="2021-03" db="EMBL/GenBank/DDBJ databases">
        <title>Genomic Encyclopedia of Type Strains, Phase IV (KMG-V): Genome sequencing to study the core and pangenomes of soil and plant-associated prokaryotes.</title>
        <authorList>
            <person name="Whitman W."/>
        </authorList>
    </citation>
    <scope>NUCLEOTIDE SEQUENCE</scope>
    <source>
        <strain evidence="1">C4</strain>
    </source>
</reference>
<dbReference type="RefSeq" id="WP_209591562.1">
    <property type="nucleotide sequence ID" value="NZ_JAGGMU010000005.1"/>
</dbReference>
<dbReference type="AlphaFoldDB" id="A0A8J7UTU5"/>
<dbReference type="Proteomes" id="UP000740329">
    <property type="component" value="Unassembled WGS sequence"/>
</dbReference>
<evidence type="ECO:0000313" key="1">
    <source>
        <dbReference type="EMBL" id="MBP2202043.1"/>
    </source>
</evidence>
<organism evidence="1 2">
    <name type="scientific">Methanococcus voltae</name>
    <dbReference type="NCBI Taxonomy" id="2188"/>
    <lineage>
        <taxon>Archaea</taxon>
        <taxon>Methanobacteriati</taxon>
        <taxon>Methanobacteriota</taxon>
        <taxon>Methanomada group</taxon>
        <taxon>Methanococci</taxon>
        <taxon>Methanococcales</taxon>
        <taxon>Methanococcaceae</taxon>
        <taxon>Methanococcus</taxon>
    </lineage>
</organism>